<feature type="region of interest" description="Disordered" evidence="7">
    <location>
        <begin position="196"/>
        <end position="215"/>
    </location>
</feature>
<evidence type="ECO:0000256" key="2">
    <source>
        <dbReference type="ARBA" id="ARBA00023015"/>
    </source>
</evidence>
<organism evidence="9 10">
    <name type="scientific">Megalurothrips usitatus</name>
    <name type="common">bean blossom thrips</name>
    <dbReference type="NCBI Taxonomy" id="439358"/>
    <lineage>
        <taxon>Eukaryota</taxon>
        <taxon>Metazoa</taxon>
        <taxon>Ecdysozoa</taxon>
        <taxon>Arthropoda</taxon>
        <taxon>Hexapoda</taxon>
        <taxon>Insecta</taxon>
        <taxon>Pterygota</taxon>
        <taxon>Neoptera</taxon>
        <taxon>Paraneoptera</taxon>
        <taxon>Thysanoptera</taxon>
        <taxon>Terebrantia</taxon>
        <taxon>Thripoidea</taxon>
        <taxon>Thripidae</taxon>
        <taxon>Megalurothrips</taxon>
    </lineage>
</organism>
<dbReference type="Pfam" id="PF00505">
    <property type="entry name" value="HMG_box"/>
    <property type="match status" value="1"/>
</dbReference>
<reference evidence="9" key="1">
    <citation type="submission" date="2022-12" db="EMBL/GenBank/DDBJ databases">
        <title>Chromosome-level genome assembly of the bean flower thrips Megalurothrips usitatus.</title>
        <authorList>
            <person name="Ma L."/>
            <person name="Liu Q."/>
            <person name="Li H."/>
            <person name="Cai W."/>
        </authorList>
    </citation>
    <scope>NUCLEOTIDE SEQUENCE</scope>
    <source>
        <strain evidence="9">Cailab_2022a</strain>
    </source>
</reference>
<keyword evidence="5 6" id="KW-0539">Nucleus</keyword>
<proteinExistence type="predicted"/>
<dbReference type="InterPro" id="IPR036910">
    <property type="entry name" value="HMG_box_dom_sf"/>
</dbReference>
<name>A0AAV7XRY5_9NEOP</name>
<keyword evidence="10" id="KW-1185">Reference proteome</keyword>
<feature type="domain" description="HMG box" evidence="8">
    <location>
        <begin position="53"/>
        <end position="121"/>
    </location>
</feature>
<dbReference type="GO" id="GO:0005634">
    <property type="term" value="C:nucleus"/>
    <property type="evidence" value="ECO:0007669"/>
    <property type="project" value="UniProtKB-SubCell"/>
</dbReference>
<dbReference type="Pfam" id="PF12444">
    <property type="entry name" value="Sox_N"/>
    <property type="match status" value="1"/>
</dbReference>
<dbReference type="CDD" id="cd22031">
    <property type="entry name" value="HMG-box_SoxE"/>
    <property type="match status" value="1"/>
</dbReference>
<dbReference type="FunFam" id="1.10.30.10:FF:000004">
    <property type="entry name" value="Transcription factor SOX-10"/>
    <property type="match status" value="1"/>
</dbReference>
<feature type="compositionally biased region" description="Low complexity" evidence="7">
    <location>
        <begin position="273"/>
        <end position="282"/>
    </location>
</feature>
<feature type="compositionally biased region" description="Low complexity" evidence="7">
    <location>
        <begin position="145"/>
        <end position="170"/>
    </location>
</feature>
<dbReference type="PANTHER" id="PTHR45803">
    <property type="entry name" value="SOX100B"/>
    <property type="match status" value="1"/>
</dbReference>
<dbReference type="PROSITE" id="PS50118">
    <property type="entry name" value="HMG_BOX_2"/>
    <property type="match status" value="1"/>
</dbReference>
<feature type="region of interest" description="Disordered" evidence="7">
    <location>
        <begin position="114"/>
        <end position="188"/>
    </location>
</feature>
<evidence type="ECO:0000256" key="4">
    <source>
        <dbReference type="ARBA" id="ARBA00023163"/>
    </source>
</evidence>
<comment type="caution">
    <text evidence="9">The sequence shown here is derived from an EMBL/GenBank/DDBJ whole genome shotgun (WGS) entry which is preliminary data.</text>
</comment>
<feature type="compositionally biased region" description="Basic residues" evidence="7">
    <location>
        <begin position="284"/>
        <end position="298"/>
    </location>
</feature>
<sequence>MCAGRGGTRIDLDDLKLEHTDIGQAVSKVLQGYDWTLVPVTTKAATSQRKLHVKRPMNAFMVWAQAARRKLADQHPQLHNAELSKTLGKLWRLLSERDKRPFVEEAERLRLIHKRDHPDYKYQPRRRKQAKQQEGASPPRPPQRPQQQQQRLGMQPLRRGPCISPCSVSPGSPPTPPTTPGMAAGGGSASVLLSAASSPGASTAVTDHSGSEPDQDVFTLGDRMPADMRSPDGGSIDFSSALCDLDLGLQAARELRDGELDQYLSPAATPASLPAAAAAPWHHPQPHHHHHHHHHQHPHPQQADTMVRYHELQPPLSPTVKAERAGPPPADTSYLYSYAPAPVGGAPGGGPLPADSTWWTGCF</sequence>
<dbReference type="InterPro" id="IPR009071">
    <property type="entry name" value="HMG_box_dom"/>
</dbReference>
<feature type="DNA-binding region" description="HMG box" evidence="6">
    <location>
        <begin position="53"/>
        <end position="121"/>
    </location>
</feature>
<evidence type="ECO:0000259" key="8">
    <source>
        <dbReference type="PROSITE" id="PS50118"/>
    </source>
</evidence>
<dbReference type="InterPro" id="IPR022151">
    <property type="entry name" value="Sox_N"/>
</dbReference>
<comment type="subcellular location">
    <subcellularLocation>
        <location evidence="1">Nucleus</location>
    </subcellularLocation>
</comment>
<evidence type="ECO:0000256" key="1">
    <source>
        <dbReference type="ARBA" id="ARBA00004123"/>
    </source>
</evidence>
<dbReference type="SUPFAM" id="SSF47095">
    <property type="entry name" value="HMG-box"/>
    <property type="match status" value="1"/>
</dbReference>
<dbReference type="SMART" id="SM00398">
    <property type="entry name" value="HMG"/>
    <property type="match status" value="1"/>
</dbReference>
<dbReference type="Gene3D" id="1.10.30.10">
    <property type="entry name" value="High mobility group box domain"/>
    <property type="match status" value="1"/>
</dbReference>
<accession>A0AAV7XRY5</accession>
<dbReference type="PANTHER" id="PTHR45803:SF5">
    <property type="entry name" value="SOX100B"/>
    <property type="match status" value="1"/>
</dbReference>
<keyword evidence="4" id="KW-0804">Transcription</keyword>
<dbReference type="InterPro" id="IPR050917">
    <property type="entry name" value="SOX_TF"/>
</dbReference>
<evidence type="ECO:0000313" key="10">
    <source>
        <dbReference type="Proteomes" id="UP001075354"/>
    </source>
</evidence>
<keyword evidence="3 6" id="KW-0238">DNA-binding</keyword>
<gene>
    <name evidence="9" type="ORF">ONE63_007171</name>
</gene>
<evidence type="ECO:0000313" key="9">
    <source>
        <dbReference type="EMBL" id="KAJ1528792.1"/>
    </source>
</evidence>
<keyword evidence="2" id="KW-0805">Transcription regulation</keyword>
<evidence type="ECO:0000256" key="5">
    <source>
        <dbReference type="ARBA" id="ARBA00023242"/>
    </source>
</evidence>
<evidence type="ECO:0000256" key="6">
    <source>
        <dbReference type="PROSITE-ProRule" id="PRU00267"/>
    </source>
</evidence>
<dbReference type="AlphaFoldDB" id="A0AAV7XRY5"/>
<evidence type="ECO:0000256" key="3">
    <source>
        <dbReference type="ARBA" id="ARBA00023125"/>
    </source>
</evidence>
<protein>
    <recommendedName>
        <fullName evidence="8">HMG box domain-containing protein</fullName>
    </recommendedName>
</protein>
<dbReference type="Proteomes" id="UP001075354">
    <property type="component" value="Chromosome 4"/>
</dbReference>
<dbReference type="GO" id="GO:0000981">
    <property type="term" value="F:DNA-binding transcription factor activity, RNA polymerase II-specific"/>
    <property type="evidence" value="ECO:0007669"/>
    <property type="project" value="TreeGrafter"/>
</dbReference>
<dbReference type="GO" id="GO:0000978">
    <property type="term" value="F:RNA polymerase II cis-regulatory region sequence-specific DNA binding"/>
    <property type="evidence" value="ECO:0007669"/>
    <property type="project" value="TreeGrafter"/>
</dbReference>
<evidence type="ECO:0000256" key="7">
    <source>
        <dbReference type="SAM" id="MobiDB-lite"/>
    </source>
</evidence>
<dbReference type="EMBL" id="JAPTSV010000004">
    <property type="protein sequence ID" value="KAJ1528792.1"/>
    <property type="molecule type" value="Genomic_DNA"/>
</dbReference>
<feature type="region of interest" description="Disordered" evidence="7">
    <location>
        <begin position="273"/>
        <end position="303"/>
    </location>
</feature>